<feature type="transmembrane region" description="Helical" evidence="2">
    <location>
        <begin position="1820"/>
        <end position="1838"/>
    </location>
</feature>
<feature type="transmembrane region" description="Helical" evidence="2">
    <location>
        <begin position="1699"/>
        <end position="1719"/>
    </location>
</feature>
<feature type="transmembrane region" description="Helical" evidence="2">
    <location>
        <begin position="1845"/>
        <end position="1866"/>
    </location>
</feature>
<feature type="transmembrane region" description="Helical" evidence="2">
    <location>
        <begin position="439"/>
        <end position="457"/>
    </location>
</feature>
<dbReference type="Proteomes" id="UP001159363">
    <property type="component" value="Chromosome 15"/>
</dbReference>
<feature type="transmembrane region" description="Helical" evidence="2">
    <location>
        <begin position="1563"/>
        <end position="1584"/>
    </location>
</feature>
<feature type="transmembrane region" description="Helical" evidence="2">
    <location>
        <begin position="401"/>
        <end position="419"/>
    </location>
</feature>
<feature type="transmembrane region" description="Helical" evidence="2">
    <location>
        <begin position="1672"/>
        <end position="1693"/>
    </location>
</feature>
<evidence type="ECO:0000256" key="1">
    <source>
        <dbReference type="SAM" id="MobiDB-lite"/>
    </source>
</evidence>
<keyword evidence="2" id="KW-1133">Transmembrane helix</keyword>
<gene>
    <name evidence="3" type="ORF">PR048_032188</name>
</gene>
<reference evidence="3 4" key="1">
    <citation type="submission" date="2023-02" db="EMBL/GenBank/DDBJ databases">
        <title>LHISI_Scaffold_Assembly.</title>
        <authorList>
            <person name="Stuart O.P."/>
            <person name="Cleave R."/>
            <person name="Magrath M.J.L."/>
            <person name="Mikheyev A.S."/>
        </authorList>
    </citation>
    <scope>NUCLEOTIDE SEQUENCE [LARGE SCALE GENOMIC DNA]</scope>
    <source>
        <strain evidence="3">Daus_M_001</strain>
        <tissue evidence="3">Leg muscle</tissue>
    </source>
</reference>
<feature type="transmembrane region" description="Helical" evidence="2">
    <location>
        <begin position="1726"/>
        <end position="1743"/>
    </location>
</feature>
<organism evidence="3 4">
    <name type="scientific">Dryococelus australis</name>
    <dbReference type="NCBI Taxonomy" id="614101"/>
    <lineage>
        <taxon>Eukaryota</taxon>
        <taxon>Metazoa</taxon>
        <taxon>Ecdysozoa</taxon>
        <taxon>Arthropoda</taxon>
        <taxon>Hexapoda</taxon>
        <taxon>Insecta</taxon>
        <taxon>Pterygota</taxon>
        <taxon>Neoptera</taxon>
        <taxon>Polyneoptera</taxon>
        <taxon>Phasmatodea</taxon>
        <taxon>Verophasmatodea</taxon>
        <taxon>Anareolatae</taxon>
        <taxon>Phasmatidae</taxon>
        <taxon>Eurycanthinae</taxon>
        <taxon>Dryococelus</taxon>
    </lineage>
</organism>
<accession>A0ABQ9G1J1</accession>
<feature type="transmembrane region" description="Helical" evidence="2">
    <location>
        <begin position="514"/>
        <end position="539"/>
    </location>
</feature>
<feature type="transmembrane region" description="Helical" evidence="2">
    <location>
        <begin position="313"/>
        <end position="331"/>
    </location>
</feature>
<keyword evidence="4" id="KW-1185">Reference proteome</keyword>
<sequence>MERCKCSAWTPFFQPAARGESIRQTSPVSKVSAQNFQLSQFLRLSFRWSLLSPLVFISLGIQPHIHSPAPTQLPGRGPAAVIIPFALTIWKVQRTPNYTERTRSVIQSSFQINAEILSAEGQEKYIARLSLIHPFDLLPRLSLLCPLPQARAERAKVNGADQRHRSITRSFNCQQLSETTRLPGNAVPNIELKRPEAQGPRLLSASFTFPRKVVSYSAATETAPRRLDCSPPARSEPVSNPRPGHSRILASGYRAVRCQWSVGFLGDFPFPPALCVPVLFHSLLISPFIGYQDLVLESRPKSLASPVARVQCVSALSGSVLLVAGVFNVLVRSLEVFSPCRRRVQCVSALSGSVLLVAGVFNVLVRSLEVFSLSQACSVCVFNVLVRSLEVFSPCRRRVQCVSALSGSVLLVAGVFSVLVRSLGVFSLSQACSMRVQCVSALSGSVLLVAGVFNVLVRSLEVFSLSQACSCVSALSGVFLSQACSCVFNVLVRSLEVFSLVAGVFNCWRSWKCFLSQACSVLVRFWSVLLVAGVFNVLVRSLEVFSLSQACSCVSALSEVFSLSQACSCACSCVSASLEVFSFRRRVHVLVRSLKCSSLSQRVQLLVRSLEVFSLSRLFIVFNVLVRSGVFPWRRVLEWLLECLVAGVQCVSALLKCLLVAACSVLVRSGSVSVRGSGVRSLGVLLVAAVHVVPGSVPVAAVRFCASEVSCRGGVVRSGVLLAARVQCVVRSLEVFSCRSVFNVLVRSLKCSPCRRRVQCVSALSGSVLVAGVFNVLVRSLKCSPCRRRVQCVSALSEVFSLSQAVQCVSALSGSVLVAGVFMCVFSVSALSEVFPCRSVFNVLVRSLEVFSLSQACSVCCALSGSVLLVAGVFNVLVRSLEVFSLSQRVHVLVPLWKCLSCRRRVQVLVRSLKCSPCRRRVQCVSALSGSVLLVAAFHVLVRSLEVFSLRVQCVSALLEVFSLVAGVFNVLVRSLEVFFLVAGVFMLRSLECSPCRRRVQVLVRSLEVFSLSQACSCVSALSGSVLVAGVFNVLVRSLEVFSLRVHVLVRSWKFLLVAGVFSVLVRSLEVFSLSQRVHVLVRSLEVFSLSQACSMCVFNVLVRSLEVFSLSQACSMCYALSGSVLLVAGVFNVLVRSLEGSLLSQACSMCCALSEVFSLSQACQCVSAPLSVLLAQRFNVLVRSLEVFSFAARVLVSALSEVSPCRRRVHVLVRSLEVFSLSQACSCVSAPLECSPVAGVFMCVHVSAPLSVSLSQACSWLGLSGSVPCRACQVSALCLLVRVFIVSALLRAVLILVQACHYAPLMSPAQRSGVRLEFLVAAVNGVFNVLVRSLEVFLLVAGVFNVLVRSLEVFSLRVHVLVRSLEVFSLVAGVFNVLVRSLEVFSLSQACSMRVHVLVRSLEVFPVERFNVLVRSWKCSPCRRRVQCVSALSGSVLLVAGVFSVLVRSLEVFLSQACSSVLVRSGSVLSCRRRVHVLVRSLEVFSLSQACSCVSALSGSVSPCRRRVQCVSALSGSVLLVAGVFNVLVRSLEVFSLSQACSMCVFNVLVRSLEVSPCRRRVQCVSALSGSVLLVAGVFNVLVRSLKCSPCRRRVHVFSALSGSVLLVAGVFNVLVRSLEVFSLSQACSCVFNGVSALSEVFSFDKRVQCVSALSGSVPCRRVFSVLVRSLEVFLSQAVHVISALSGMFSLSQSAVNVLVRLLECLLVAGVFMLVRSLEVFPCRSVLMLLVASGSVLLVTRVQCVSALSGSVLLVAGVFNVFSALSGSVSPCRSGHVLVRLWKVPLQRVHVLVRSLEVFSLSQACSVCVFNVLVRSLEVFFLVAGVFNVLVRSLEVFSLSQACVFNVLVRSLEVFFLVAGVFSVLVRSLEVFSLSQACSMRVQVFSALLEVFSPCRRRVQCVSALSGSVLLVAGVFSVLVRSLEVFFLVAGVFNVLVRSLEVFSFKMTRRRRNKHVTHQRWTIKKLQLEKQQNQQTHNSLNNAPTSRGAVDWFAAGLGRGRFWIRIPELRRVKLGEYEATAECTGEGNGRSLRKPADISGIGRPDTHVRKSG</sequence>
<evidence type="ECO:0000256" key="2">
    <source>
        <dbReference type="SAM" id="Phobius"/>
    </source>
</evidence>
<feature type="transmembrane region" description="Helical" evidence="2">
    <location>
        <begin position="1749"/>
        <end position="1771"/>
    </location>
</feature>
<comment type="caution">
    <text evidence="3">The sequence shown here is derived from an EMBL/GenBank/DDBJ whole genome shotgun (WGS) entry which is preliminary data.</text>
</comment>
<feature type="transmembrane region" description="Helical" evidence="2">
    <location>
        <begin position="343"/>
        <end position="364"/>
    </location>
</feature>
<feature type="transmembrane region" description="Helical" evidence="2">
    <location>
        <begin position="1926"/>
        <end position="1946"/>
    </location>
</feature>
<evidence type="ECO:0000313" key="3">
    <source>
        <dbReference type="EMBL" id="KAJ8866345.1"/>
    </source>
</evidence>
<evidence type="ECO:0000313" key="4">
    <source>
        <dbReference type="Proteomes" id="UP001159363"/>
    </source>
</evidence>
<protein>
    <submittedName>
        <fullName evidence="3">Uncharacterized protein</fullName>
    </submittedName>
</protein>
<proteinExistence type="predicted"/>
<dbReference type="EMBL" id="JARBHB010000016">
    <property type="protein sequence ID" value="KAJ8866345.1"/>
    <property type="molecule type" value="Genomic_DNA"/>
</dbReference>
<feature type="transmembrane region" description="Helical" evidence="2">
    <location>
        <begin position="469"/>
        <end position="492"/>
    </location>
</feature>
<feature type="transmembrane region" description="Helical" evidence="2">
    <location>
        <begin position="1596"/>
        <end position="1617"/>
    </location>
</feature>
<name>A0ABQ9G1J1_9NEOP</name>
<keyword evidence="2" id="KW-0472">Membrane</keyword>
<feature type="region of interest" description="Disordered" evidence="1">
    <location>
        <begin position="2025"/>
        <end position="2053"/>
    </location>
</feature>
<keyword evidence="2" id="KW-0812">Transmembrane</keyword>